<evidence type="ECO:0000313" key="6">
    <source>
        <dbReference type="EMBL" id="MBB1162155.1"/>
    </source>
</evidence>
<dbReference type="GO" id="GO:0006352">
    <property type="term" value="P:DNA-templated transcription initiation"/>
    <property type="evidence" value="ECO:0007669"/>
    <property type="project" value="InterPro"/>
</dbReference>
<dbReference type="Pfam" id="PF07638">
    <property type="entry name" value="Sigma70_ECF"/>
    <property type="match status" value="1"/>
</dbReference>
<keyword evidence="7" id="KW-1185">Reference proteome</keyword>
<feature type="domain" description="RNA polymerase sigma-70 ECF-like HTH" evidence="5">
    <location>
        <begin position="3"/>
        <end position="183"/>
    </location>
</feature>
<dbReference type="InterPro" id="IPR039425">
    <property type="entry name" value="RNA_pol_sigma-70-like"/>
</dbReference>
<dbReference type="PANTHER" id="PTHR43133">
    <property type="entry name" value="RNA POLYMERASE ECF-TYPE SIGMA FACTO"/>
    <property type="match status" value="1"/>
</dbReference>
<evidence type="ECO:0000256" key="4">
    <source>
        <dbReference type="ARBA" id="ARBA00023163"/>
    </source>
</evidence>
<dbReference type="InterPro" id="IPR013324">
    <property type="entry name" value="RNA_pol_sigma_r3/r4-like"/>
</dbReference>
<dbReference type="RefSeq" id="WP_182663776.1">
    <property type="nucleotide sequence ID" value="NZ_JACIVI010000002.1"/>
</dbReference>
<dbReference type="NCBIfam" id="TIGR02999">
    <property type="entry name" value="Sig-70_X6"/>
    <property type="match status" value="1"/>
</dbReference>
<dbReference type="AlphaFoldDB" id="A0A839HIK5"/>
<keyword evidence="4" id="KW-0804">Transcription</keyword>
<dbReference type="InterPro" id="IPR011517">
    <property type="entry name" value="RNA_pol_sigma70_ECF-like"/>
</dbReference>
<sequence length="185" mass="20756">MAADLTLLLREAREGDPAAAERLYAQLYAELRQLARHRVRDAGAMTLLNTTALVHESFLRVQAQGTPEFSDRKQFFAYAARAMRSVVVDLVRSRATQRRGGDVEHLPLDTQLADQLRAEDEELLRVHEALDSLAALDPRQAQVVELRYFGGLTEAEVAAGLGVTERTVQRDWQKARLFLAMSLRA</sequence>
<reference evidence="6 7" key="1">
    <citation type="submission" date="2020-08" db="EMBL/GenBank/DDBJ databases">
        <title>Aquariorum lacteus gen. nov., sp. nov., a new member of the family Comamonadaceae, isolated from freshwater aquarium.</title>
        <authorList>
            <person name="Chun S.-J."/>
        </authorList>
    </citation>
    <scope>NUCLEOTIDE SEQUENCE [LARGE SCALE GENOMIC DNA]</scope>
    <source>
        <strain evidence="6 7">SJAQ100</strain>
    </source>
</reference>
<keyword evidence="3" id="KW-0731">Sigma factor</keyword>
<evidence type="ECO:0000259" key="5">
    <source>
        <dbReference type="Pfam" id="PF07638"/>
    </source>
</evidence>
<dbReference type="Proteomes" id="UP000586093">
    <property type="component" value="Unassembled WGS sequence"/>
</dbReference>
<evidence type="ECO:0000313" key="7">
    <source>
        <dbReference type="Proteomes" id="UP000586093"/>
    </source>
</evidence>
<gene>
    <name evidence="6" type="ORF">H4F90_09190</name>
</gene>
<dbReference type="Gene3D" id="1.10.1740.10">
    <property type="match status" value="1"/>
</dbReference>
<proteinExistence type="inferred from homology"/>
<keyword evidence="2" id="KW-0805">Transcription regulation</keyword>
<dbReference type="Gene3D" id="1.10.10.10">
    <property type="entry name" value="Winged helix-like DNA-binding domain superfamily/Winged helix DNA-binding domain"/>
    <property type="match status" value="1"/>
</dbReference>
<dbReference type="GO" id="GO:0016987">
    <property type="term" value="F:sigma factor activity"/>
    <property type="evidence" value="ECO:0007669"/>
    <property type="project" value="UniProtKB-KW"/>
</dbReference>
<dbReference type="InterPro" id="IPR053812">
    <property type="entry name" value="HTH_Sigma70_ECF-like"/>
</dbReference>
<protein>
    <submittedName>
        <fullName evidence="6">Sigma-70 family RNA polymerase sigma factor</fullName>
    </submittedName>
</protein>
<comment type="similarity">
    <text evidence="1">Belongs to the sigma-70 factor family. ECF subfamily.</text>
</comment>
<evidence type="ECO:0000256" key="1">
    <source>
        <dbReference type="ARBA" id="ARBA00010641"/>
    </source>
</evidence>
<dbReference type="NCBIfam" id="TIGR02937">
    <property type="entry name" value="sigma70-ECF"/>
    <property type="match status" value="1"/>
</dbReference>
<evidence type="ECO:0000256" key="2">
    <source>
        <dbReference type="ARBA" id="ARBA00023015"/>
    </source>
</evidence>
<evidence type="ECO:0000256" key="3">
    <source>
        <dbReference type="ARBA" id="ARBA00023082"/>
    </source>
</evidence>
<dbReference type="SUPFAM" id="SSF88659">
    <property type="entry name" value="Sigma3 and sigma4 domains of RNA polymerase sigma factors"/>
    <property type="match status" value="1"/>
</dbReference>
<dbReference type="InterPro" id="IPR036388">
    <property type="entry name" value="WH-like_DNA-bd_sf"/>
</dbReference>
<name>A0A839HIK5_9BURK</name>
<dbReference type="PANTHER" id="PTHR43133:SF39">
    <property type="entry name" value="SIMILAR TO RNA POLYMERASE SIGMA-E FACTOR"/>
    <property type="match status" value="1"/>
</dbReference>
<dbReference type="EMBL" id="JACIVI010000002">
    <property type="protein sequence ID" value="MBB1162155.1"/>
    <property type="molecule type" value="Genomic_DNA"/>
</dbReference>
<accession>A0A839HIK5</accession>
<dbReference type="InterPro" id="IPR013325">
    <property type="entry name" value="RNA_pol_sigma_r2"/>
</dbReference>
<dbReference type="SUPFAM" id="SSF88946">
    <property type="entry name" value="Sigma2 domain of RNA polymerase sigma factors"/>
    <property type="match status" value="1"/>
</dbReference>
<comment type="caution">
    <text evidence="6">The sequence shown here is derived from an EMBL/GenBank/DDBJ whole genome shotgun (WGS) entry which is preliminary data.</text>
</comment>
<dbReference type="InterPro" id="IPR014284">
    <property type="entry name" value="RNA_pol_sigma-70_dom"/>
</dbReference>
<organism evidence="6 7">
    <name type="scientific">Aquariibacter albus</name>
    <dbReference type="NCBI Taxonomy" id="2759899"/>
    <lineage>
        <taxon>Bacteria</taxon>
        <taxon>Pseudomonadati</taxon>
        <taxon>Pseudomonadota</taxon>
        <taxon>Betaproteobacteria</taxon>
        <taxon>Burkholderiales</taxon>
        <taxon>Sphaerotilaceae</taxon>
        <taxon>Aquariibacter</taxon>
    </lineage>
</organism>